<protein>
    <recommendedName>
        <fullName evidence="6">Multifunctional methyltransferase subunit trm112</fullName>
    </recommendedName>
    <alternativeName>
        <fullName evidence="7">eRF1 methyltransferase subunit trm112</fullName>
    </alternativeName>
</protein>
<dbReference type="RefSeq" id="XP_001646602.1">
    <property type="nucleotide sequence ID" value="XM_001646552.1"/>
</dbReference>
<evidence type="ECO:0000313" key="9">
    <source>
        <dbReference type="Proteomes" id="UP000000267"/>
    </source>
</evidence>
<dbReference type="GO" id="GO:0005737">
    <property type="term" value="C:cytoplasm"/>
    <property type="evidence" value="ECO:0007669"/>
    <property type="project" value="UniProtKB-SubCell"/>
</dbReference>
<dbReference type="GO" id="GO:0043528">
    <property type="term" value="C:tRNA (m2G10) methyltransferase complex"/>
    <property type="evidence" value="ECO:0007669"/>
    <property type="project" value="EnsemblFungi"/>
</dbReference>
<evidence type="ECO:0000256" key="7">
    <source>
        <dbReference type="ARBA" id="ARBA00083044"/>
    </source>
</evidence>
<dbReference type="SUPFAM" id="SSF158997">
    <property type="entry name" value="Trm112p-like"/>
    <property type="match status" value="1"/>
</dbReference>
<keyword evidence="5" id="KW-0539">Nucleus</keyword>
<proteinExistence type="inferred from homology"/>
<name>A7TFY7_VANPO</name>
<dbReference type="AlphaFoldDB" id="A7TFY7"/>
<dbReference type="InterPro" id="IPR005651">
    <property type="entry name" value="Trm112-like"/>
</dbReference>
<dbReference type="FunFam" id="2.20.25.10:FF:000021">
    <property type="entry name" value="Multifunctional methyltransferase subunit trm112"/>
    <property type="match status" value="1"/>
</dbReference>
<dbReference type="eggNOG" id="KOG1088">
    <property type="taxonomic scope" value="Eukaryota"/>
</dbReference>
<dbReference type="GO" id="GO:0046982">
    <property type="term" value="F:protein heterodimerization activity"/>
    <property type="evidence" value="ECO:0007669"/>
    <property type="project" value="InterPro"/>
</dbReference>
<evidence type="ECO:0000256" key="6">
    <source>
        <dbReference type="ARBA" id="ARBA00069342"/>
    </source>
</evidence>
<dbReference type="EMBL" id="DS480385">
    <property type="protein sequence ID" value="EDO18744.1"/>
    <property type="molecule type" value="Genomic_DNA"/>
</dbReference>
<dbReference type="GO" id="GO:0016435">
    <property type="term" value="F:rRNA (guanine) methyltransferase activity"/>
    <property type="evidence" value="ECO:0007669"/>
    <property type="project" value="EnsemblFungi"/>
</dbReference>
<dbReference type="GO" id="GO:0005634">
    <property type="term" value="C:nucleus"/>
    <property type="evidence" value="ECO:0007669"/>
    <property type="project" value="UniProtKB-SubCell"/>
</dbReference>
<dbReference type="GO" id="GO:0000470">
    <property type="term" value="P:maturation of LSU-rRNA"/>
    <property type="evidence" value="ECO:0007669"/>
    <property type="project" value="EnsemblFungi"/>
</dbReference>
<sequence>MKFLTTNFLKCSVSACDNSNDNFPLSFDGSKCELIQDTTIEFNPEFIMNVIDRVDWDAIVLVAQELGNNSLPAAKPVLGSVEGLTEDDMAVLRDLHLLFIQTSIKEGEMKCRNCGHIYYIKNGIPNLLLPPHLA</sequence>
<dbReference type="PhylomeDB" id="A7TFY7"/>
<dbReference type="Proteomes" id="UP000000267">
    <property type="component" value="Unassembled WGS sequence"/>
</dbReference>
<dbReference type="STRING" id="436907.A7TFY7"/>
<dbReference type="InterPro" id="IPR039127">
    <property type="entry name" value="Trm112"/>
</dbReference>
<dbReference type="OrthoDB" id="2187549at2759"/>
<dbReference type="Gene3D" id="2.20.25.10">
    <property type="match status" value="1"/>
</dbReference>
<dbReference type="GO" id="GO:0030488">
    <property type="term" value="P:tRNA methylation"/>
    <property type="evidence" value="ECO:0007669"/>
    <property type="project" value="EnsemblFungi"/>
</dbReference>
<dbReference type="OMA" id="NMLTSKC"/>
<dbReference type="GO" id="GO:0070476">
    <property type="term" value="P:rRNA (guanine-N7)-methylation"/>
    <property type="evidence" value="ECO:0007669"/>
    <property type="project" value="EnsemblFungi"/>
</dbReference>
<dbReference type="GO" id="GO:0160102">
    <property type="term" value="F:tRNA (guanine(10)-N2)-methyltransferase activity"/>
    <property type="evidence" value="ECO:0007669"/>
    <property type="project" value="EnsemblFungi"/>
</dbReference>
<keyword evidence="9" id="KW-1185">Reference proteome</keyword>
<dbReference type="KEGG" id="vpo:Kpol_1028p17"/>
<dbReference type="PANTHER" id="PTHR12773">
    <property type="entry name" value="UPF0315 PROTEIN-RELATED"/>
    <property type="match status" value="1"/>
</dbReference>
<evidence type="ECO:0000256" key="4">
    <source>
        <dbReference type="ARBA" id="ARBA00022490"/>
    </source>
</evidence>
<dbReference type="GO" id="GO:0030490">
    <property type="term" value="P:maturation of SSU-rRNA"/>
    <property type="evidence" value="ECO:0007669"/>
    <property type="project" value="EnsemblFungi"/>
</dbReference>
<dbReference type="Pfam" id="PF03966">
    <property type="entry name" value="Trm112p"/>
    <property type="match status" value="1"/>
</dbReference>
<evidence type="ECO:0000313" key="8">
    <source>
        <dbReference type="EMBL" id="EDO18744.1"/>
    </source>
</evidence>
<dbReference type="GeneID" id="5547057"/>
<organism evidence="9">
    <name type="scientific">Vanderwaltozyma polyspora (strain ATCC 22028 / DSM 70294 / BCRC 21397 / CBS 2163 / NBRC 10782 / NRRL Y-8283 / UCD 57-17)</name>
    <name type="common">Kluyveromyces polysporus</name>
    <dbReference type="NCBI Taxonomy" id="436907"/>
    <lineage>
        <taxon>Eukaryota</taxon>
        <taxon>Fungi</taxon>
        <taxon>Dikarya</taxon>
        <taxon>Ascomycota</taxon>
        <taxon>Saccharomycotina</taxon>
        <taxon>Saccharomycetes</taxon>
        <taxon>Saccharomycetales</taxon>
        <taxon>Saccharomycetaceae</taxon>
        <taxon>Vanderwaltozyma</taxon>
    </lineage>
</organism>
<keyword evidence="4" id="KW-0963">Cytoplasm</keyword>
<dbReference type="GO" id="GO:0035657">
    <property type="term" value="C:eRF1 methyltransferase complex"/>
    <property type="evidence" value="ECO:0007669"/>
    <property type="project" value="EnsemblFungi"/>
</dbReference>
<evidence type="ECO:0000256" key="3">
    <source>
        <dbReference type="ARBA" id="ARBA00007980"/>
    </source>
</evidence>
<reference evidence="8 9" key="1">
    <citation type="journal article" date="2007" name="Proc. Natl. Acad. Sci. U.S.A.">
        <title>Independent sorting-out of thousands of duplicated gene pairs in two yeast species descended from a whole-genome duplication.</title>
        <authorList>
            <person name="Scannell D.R."/>
            <person name="Frank A.C."/>
            <person name="Conant G.C."/>
            <person name="Byrne K.P."/>
            <person name="Woolfit M."/>
            <person name="Wolfe K.H."/>
        </authorList>
    </citation>
    <scope>NUCLEOTIDE SEQUENCE [LARGE SCALE GENOMIC DNA]</scope>
    <source>
        <strain evidence="9">ATCC 22028 / DSM 70294 / BCRC 21397 / CBS 2163 / NBRC 10782 / NRRL Y-8283 / UCD 57-17</strain>
    </source>
</reference>
<accession>A7TFY7</accession>
<evidence type="ECO:0000256" key="5">
    <source>
        <dbReference type="ARBA" id="ARBA00023242"/>
    </source>
</evidence>
<evidence type="ECO:0000256" key="1">
    <source>
        <dbReference type="ARBA" id="ARBA00004123"/>
    </source>
</evidence>
<dbReference type="FunCoup" id="A7TFY7">
    <property type="interactions" value="876"/>
</dbReference>
<comment type="subcellular location">
    <subcellularLocation>
        <location evidence="2">Cytoplasm</location>
    </subcellularLocation>
    <subcellularLocation>
        <location evidence="1">Nucleus</location>
    </subcellularLocation>
</comment>
<evidence type="ECO:0000256" key="2">
    <source>
        <dbReference type="ARBA" id="ARBA00004496"/>
    </source>
</evidence>
<dbReference type="GO" id="GO:0002098">
    <property type="term" value="P:tRNA wobble uridine modification"/>
    <property type="evidence" value="ECO:0007669"/>
    <property type="project" value="EnsemblFungi"/>
</dbReference>
<comment type="similarity">
    <text evidence="3">Belongs to the TRM112 family.</text>
</comment>
<gene>
    <name evidence="8" type="ORF">Kpol_1028p17</name>
</gene>
<dbReference type="GO" id="GO:0008276">
    <property type="term" value="F:protein methyltransferase activity"/>
    <property type="evidence" value="ECO:0007669"/>
    <property type="project" value="EnsemblFungi"/>
</dbReference>
<dbReference type="PANTHER" id="PTHR12773:SF0">
    <property type="entry name" value="MULTIFUNCTIONAL METHYLTRANSFERASE SUBUNIT TRM112-LIKE PROTEIN"/>
    <property type="match status" value="1"/>
</dbReference>
<dbReference type="HOGENOM" id="CLU_086140_0_0_1"/>
<dbReference type="InParanoid" id="A7TFY7"/>